<dbReference type="EMBL" id="MU865929">
    <property type="protein sequence ID" value="KAK4451272.1"/>
    <property type="molecule type" value="Genomic_DNA"/>
</dbReference>
<dbReference type="GO" id="GO:0004497">
    <property type="term" value="F:monooxygenase activity"/>
    <property type="evidence" value="ECO:0007669"/>
    <property type="project" value="UniProtKB-KW"/>
</dbReference>
<evidence type="ECO:0000256" key="9">
    <source>
        <dbReference type="RuleBase" id="RU000461"/>
    </source>
</evidence>
<keyword evidence="5 9" id="KW-0560">Oxidoreductase</keyword>
<reference evidence="11" key="2">
    <citation type="submission" date="2023-05" db="EMBL/GenBank/DDBJ databases">
        <authorList>
            <consortium name="Lawrence Berkeley National Laboratory"/>
            <person name="Steindorff A."/>
            <person name="Hensen N."/>
            <person name="Bonometti L."/>
            <person name="Westerberg I."/>
            <person name="Brannstrom I.O."/>
            <person name="Guillou S."/>
            <person name="Cros-Aarteil S."/>
            <person name="Calhoun S."/>
            <person name="Haridas S."/>
            <person name="Kuo A."/>
            <person name="Mondo S."/>
            <person name="Pangilinan J."/>
            <person name="Riley R."/>
            <person name="Labutti K."/>
            <person name="Andreopoulos B."/>
            <person name="Lipzen A."/>
            <person name="Chen C."/>
            <person name="Yanf M."/>
            <person name="Daum C."/>
            <person name="Ng V."/>
            <person name="Clum A."/>
            <person name="Ohm R."/>
            <person name="Martin F."/>
            <person name="Silar P."/>
            <person name="Natvig D."/>
            <person name="Lalanne C."/>
            <person name="Gautier V."/>
            <person name="Ament-Velasquez S.L."/>
            <person name="Kruys A."/>
            <person name="Hutchinson M.I."/>
            <person name="Powell A.J."/>
            <person name="Barry K."/>
            <person name="Miller A.N."/>
            <person name="Grigoriev I.V."/>
            <person name="Debuchy R."/>
            <person name="Gladieux P."/>
            <person name="Thoren M.H."/>
            <person name="Johannesson H."/>
        </authorList>
    </citation>
    <scope>NUCLEOTIDE SEQUENCE</scope>
    <source>
        <strain evidence="11">PSN243</strain>
    </source>
</reference>
<feature type="transmembrane region" description="Helical" evidence="10">
    <location>
        <begin position="54"/>
        <end position="74"/>
    </location>
</feature>
<evidence type="ECO:0000256" key="10">
    <source>
        <dbReference type="SAM" id="Phobius"/>
    </source>
</evidence>
<evidence type="ECO:0000256" key="3">
    <source>
        <dbReference type="ARBA" id="ARBA00022617"/>
    </source>
</evidence>
<dbReference type="Proteomes" id="UP001321760">
    <property type="component" value="Unassembled WGS sequence"/>
</dbReference>
<feature type="transmembrane region" description="Helical" evidence="10">
    <location>
        <begin position="86"/>
        <end position="105"/>
    </location>
</feature>
<dbReference type="AlphaFoldDB" id="A0AAV9GTC4"/>
<organism evidence="11 12">
    <name type="scientific">Podospora aff. communis PSN243</name>
    <dbReference type="NCBI Taxonomy" id="3040156"/>
    <lineage>
        <taxon>Eukaryota</taxon>
        <taxon>Fungi</taxon>
        <taxon>Dikarya</taxon>
        <taxon>Ascomycota</taxon>
        <taxon>Pezizomycotina</taxon>
        <taxon>Sordariomycetes</taxon>
        <taxon>Sordariomycetidae</taxon>
        <taxon>Sordariales</taxon>
        <taxon>Podosporaceae</taxon>
        <taxon>Podospora</taxon>
    </lineage>
</organism>
<keyword evidence="10" id="KW-0472">Membrane</keyword>
<keyword evidence="4 8" id="KW-0479">Metal-binding</keyword>
<evidence type="ECO:0000256" key="8">
    <source>
        <dbReference type="PIRSR" id="PIRSR602401-1"/>
    </source>
</evidence>
<dbReference type="CDD" id="cd11062">
    <property type="entry name" value="CYP58-like"/>
    <property type="match status" value="1"/>
</dbReference>
<proteinExistence type="inferred from homology"/>
<evidence type="ECO:0000313" key="12">
    <source>
        <dbReference type="Proteomes" id="UP001321760"/>
    </source>
</evidence>
<comment type="caution">
    <text evidence="11">The sequence shown here is derived from an EMBL/GenBank/DDBJ whole genome shotgun (WGS) entry which is preliminary data.</text>
</comment>
<dbReference type="InterPro" id="IPR050121">
    <property type="entry name" value="Cytochrome_P450_monoxygenase"/>
</dbReference>
<dbReference type="InterPro" id="IPR036396">
    <property type="entry name" value="Cyt_P450_sf"/>
</dbReference>
<keyword evidence="3 8" id="KW-0349">Heme</keyword>
<evidence type="ECO:0000256" key="5">
    <source>
        <dbReference type="ARBA" id="ARBA00023002"/>
    </source>
</evidence>
<evidence type="ECO:0000256" key="4">
    <source>
        <dbReference type="ARBA" id="ARBA00022723"/>
    </source>
</evidence>
<dbReference type="Gene3D" id="1.10.630.10">
    <property type="entry name" value="Cytochrome P450"/>
    <property type="match status" value="1"/>
</dbReference>
<name>A0AAV9GTC4_9PEZI</name>
<evidence type="ECO:0000256" key="6">
    <source>
        <dbReference type="ARBA" id="ARBA00023004"/>
    </source>
</evidence>
<dbReference type="PROSITE" id="PS00086">
    <property type="entry name" value="CYTOCHROME_P450"/>
    <property type="match status" value="1"/>
</dbReference>
<evidence type="ECO:0000256" key="7">
    <source>
        <dbReference type="ARBA" id="ARBA00023033"/>
    </source>
</evidence>
<evidence type="ECO:0000313" key="11">
    <source>
        <dbReference type="EMBL" id="KAK4451272.1"/>
    </source>
</evidence>
<dbReference type="PRINTS" id="PR00463">
    <property type="entry name" value="EP450I"/>
</dbReference>
<comment type="cofactor">
    <cofactor evidence="1 8">
        <name>heme</name>
        <dbReference type="ChEBI" id="CHEBI:30413"/>
    </cofactor>
</comment>
<dbReference type="InterPro" id="IPR001128">
    <property type="entry name" value="Cyt_P450"/>
</dbReference>
<feature type="binding site" description="axial binding residue" evidence="8">
    <location>
        <position position="511"/>
    </location>
    <ligand>
        <name>heme</name>
        <dbReference type="ChEBI" id="CHEBI:30413"/>
    </ligand>
    <ligandPart>
        <name>Fe</name>
        <dbReference type="ChEBI" id="CHEBI:18248"/>
    </ligandPart>
</feature>
<dbReference type="SUPFAM" id="SSF48264">
    <property type="entry name" value="Cytochrome P450"/>
    <property type="match status" value="1"/>
</dbReference>
<evidence type="ECO:0000256" key="1">
    <source>
        <dbReference type="ARBA" id="ARBA00001971"/>
    </source>
</evidence>
<keyword evidence="12" id="KW-1185">Reference proteome</keyword>
<evidence type="ECO:0000256" key="2">
    <source>
        <dbReference type="ARBA" id="ARBA00010617"/>
    </source>
</evidence>
<keyword evidence="7 9" id="KW-0503">Monooxygenase</keyword>
<dbReference type="PANTHER" id="PTHR24305">
    <property type="entry name" value="CYTOCHROME P450"/>
    <property type="match status" value="1"/>
</dbReference>
<keyword evidence="10" id="KW-1133">Transmembrane helix</keyword>
<dbReference type="PANTHER" id="PTHR24305:SF157">
    <property type="entry name" value="N-ACETYLTRYPTOPHAN 6-HYDROXYLASE IVOC-RELATED"/>
    <property type="match status" value="1"/>
</dbReference>
<accession>A0AAV9GTC4</accession>
<keyword evidence="10" id="KW-0812">Transmembrane</keyword>
<protein>
    <submittedName>
        <fullName evidence="11">Cytochrome P450 monooxygenase-like protein</fullName>
    </submittedName>
</protein>
<gene>
    <name evidence="11" type="ORF">QBC34DRAFT_424120</name>
</gene>
<dbReference type="InterPro" id="IPR002401">
    <property type="entry name" value="Cyt_P450_E_grp-I"/>
</dbReference>
<dbReference type="InterPro" id="IPR017972">
    <property type="entry name" value="Cyt_P450_CS"/>
</dbReference>
<sequence>MIDLLLVVGVHGTLCSLFHQSANLPAGLDAHTTWLLSLLPFYIVAKTTIIPGRLVVQGLAGSLAWFVKTGALSLTSGKAIYLQSAGLYVVVSVLVSIYIAFLGPLRKVPGPLFAKLSSYYLPYHLLYRSTNFTTLFTRLHAQYGPIVRIGPDEVHVATLDGYNRIYNQRFDKEPALYKCFGEDESSFGELTYAAMKVRKDRLSGLFTRSGVKGLEHVIRANVDRTIGRILQECTSASKSIDFFLAMRCLAVDVITTFCFAKKIDAVDTPGFRAPIILAMEASIFNFLVFMNFPIVNKMLFSLPMWLSRLTAPELNGLFDLQVLLQGQIDELLANPKRLESVPHKTIYHPLLETGTRKSLYEEGQAMLFAGTDTVSNTAMLLVYYVLQNPDIETKLLDELRTVWPDKNSQPPSWDTLEKLPYLSAVIKEALRLTPGVAAGLKRVVGKEGIEVEGIFISAGTIIHSSGHMLNLDEKLWEEPRRFKPERWLVGKEERRDMEARLVTFSKGPRMCMGINLAYCELYIAVATMFRKLEMKVDGTTEKDIWSYRECFIPWYYGEHMRVVAKERTD</sequence>
<keyword evidence="6 8" id="KW-0408">Iron</keyword>
<reference evidence="11" key="1">
    <citation type="journal article" date="2023" name="Mol. Phylogenet. Evol.">
        <title>Genome-scale phylogeny and comparative genomics of the fungal order Sordariales.</title>
        <authorList>
            <person name="Hensen N."/>
            <person name="Bonometti L."/>
            <person name="Westerberg I."/>
            <person name="Brannstrom I.O."/>
            <person name="Guillou S."/>
            <person name="Cros-Aarteil S."/>
            <person name="Calhoun S."/>
            <person name="Haridas S."/>
            <person name="Kuo A."/>
            <person name="Mondo S."/>
            <person name="Pangilinan J."/>
            <person name="Riley R."/>
            <person name="LaButti K."/>
            <person name="Andreopoulos B."/>
            <person name="Lipzen A."/>
            <person name="Chen C."/>
            <person name="Yan M."/>
            <person name="Daum C."/>
            <person name="Ng V."/>
            <person name="Clum A."/>
            <person name="Steindorff A."/>
            <person name="Ohm R.A."/>
            <person name="Martin F."/>
            <person name="Silar P."/>
            <person name="Natvig D.O."/>
            <person name="Lalanne C."/>
            <person name="Gautier V."/>
            <person name="Ament-Velasquez S.L."/>
            <person name="Kruys A."/>
            <person name="Hutchinson M.I."/>
            <person name="Powell A.J."/>
            <person name="Barry K."/>
            <person name="Miller A.N."/>
            <person name="Grigoriev I.V."/>
            <person name="Debuchy R."/>
            <person name="Gladieux P."/>
            <person name="Hiltunen Thoren M."/>
            <person name="Johannesson H."/>
        </authorList>
    </citation>
    <scope>NUCLEOTIDE SEQUENCE</scope>
    <source>
        <strain evidence="11">PSN243</strain>
    </source>
</reference>
<dbReference type="Pfam" id="PF00067">
    <property type="entry name" value="p450"/>
    <property type="match status" value="1"/>
</dbReference>
<comment type="similarity">
    <text evidence="2 9">Belongs to the cytochrome P450 family.</text>
</comment>
<dbReference type="GO" id="GO:0005506">
    <property type="term" value="F:iron ion binding"/>
    <property type="evidence" value="ECO:0007669"/>
    <property type="project" value="InterPro"/>
</dbReference>
<dbReference type="GO" id="GO:0020037">
    <property type="term" value="F:heme binding"/>
    <property type="evidence" value="ECO:0007669"/>
    <property type="project" value="InterPro"/>
</dbReference>
<dbReference type="GO" id="GO:0016705">
    <property type="term" value="F:oxidoreductase activity, acting on paired donors, with incorporation or reduction of molecular oxygen"/>
    <property type="evidence" value="ECO:0007669"/>
    <property type="project" value="InterPro"/>
</dbReference>
<dbReference type="PRINTS" id="PR00385">
    <property type="entry name" value="P450"/>
</dbReference>